<evidence type="ECO:0000259" key="1">
    <source>
        <dbReference type="Pfam" id="PF25036"/>
    </source>
</evidence>
<keyword evidence="3" id="KW-1185">Reference proteome</keyword>
<feature type="domain" description="Vacuolar protein sorting-associated protein 13 VPS13 adaptor binding" evidence="1">
    <location>
        <begin position="138"/>
        <end position="198"/>
    </location>
</feature>
<evidence type="ECO:0000313" key="3">
    <source>
        <dbReference type="Proteomes" id="UP001176940"/>
    </source>
</evidence>
<dbReference type="EMBL" id="CAUEEQ010033652">
    <property type="protein sequence ID" value="CAJ0951691.1"/>
    <property type="molecule type" value="Genomic_DNA"/>
</dbReference>
<gene>
    <name evidence="2" type="ORF">RIMI_LOCUS13557595</name>
</gene>
<protein>
    <recommendedName>
        <fullName evidence="1">Vacuolar protein sorting-associated protein 13 VPS13 adaptor binding domain-containing protein</fullName>
    </recommendedName>
</protein>
<dbReference type="PANTHER" id="PTHR16166">
    <property type="entry name" value="VACUOLAR PROTEIN SORTING-ASSOCIATED PROTEIN VPS13"/>
    <property type="match status" value="1"/>
</dbReference>
<dbReference type="Proteomes" id="UP001176940">
    <property type="component" value="Unassembled WGS sequence"/>
</dbReference>
<organism evidence="2 3">
    <name type="scientific">Ranitomeya imitator</name>
    <name type="common">mimic poison frog</name>
    <dbReference type="NCBI Taxonomy" id="111125"/>
    <lineage>
        <taxon>Eukaryota</taxon>
        <taxon>Metazoa</taxon>
        <taxon>Chordata</taxon>
        <taxon>Craniata</taxon>
        <taxon>Vertebrata</taxon>
        <taxon>Euteleostomi</taxon>
        <taxon>Amphibia</taxon>
        <taxon>Batrachia</taxon>
        <taxon>Anura</taxon>
        <taxon>Neobatrachia</taxon>
        <taxon>Hyloidea</taxon>
        <taxon>Dendrobatidae</taxon>
        <taxon>Dendrobatinae</taxon>
        <taxon>Ranitomeya</taxon>
    </lineage>
</organism>
<dbReference type="InterPro" id="IPR026847">
    <property type="entry name" value="VPS13"/>
</dbReference>
<sequence>MLCRHTHDLRIHQLQVRVSGWEQVSPVSVDKVGIFFRYAAPDKNTSSSSVGSPISRTSIIHPHVYFSALPPVRVVFAVTMEGSARKVVTVRSSLIVKKQAGDPNGASARQPVSPRQFCVALRKENYPDYMPSNIFSDSAKQIYRQPGHTVFLLPTVVICNLLPCELNFYVKGTALRGTLKSGKEMALHTADTSQNFELVSADTRKISDIADTDIRYQYKSMGHQVSEGILMVPRV</sequence>
<reference evidence="2" key="1">
    <citation type="submission" date="2023-07" db="EMBL/GenBank/DDBJ databases">
        <authorList>
            <person name="Stuckert A."/>
        </authorList>
    </citation>
    <scope>NUCLEOTIDE SEQUENCE</scope>
</reference>
<evidence type="ECO:0000313" key="2">
    <source>
        <dbReference type="EMBL" id="CAJ0951691.1"/>
    </source>
</evidence>
<dbReference type="PANTHER" id="PTHR16166:SF141">
    <property type="entry name" value="INTERMEMBRANE LIPID TRANSFER PROTEIN VPS13D"/>
    <property type="match status" value="1"/>
</dbReference>
<proteinExistence type="predicted"/>
<comment type="caution">
    <text evidence="2">The sequence shown here is derived from an EMBL/GenBank/DDBJ whole genome shotgun (WGS) entry which is preliminary data.</text>
</comment>
<dbReference type="Pfam" id="PF25036">
    <property type="entry name" value="VPS13_VAB"/>
    <property type="match status" value="1"/>
</dbReference>
<accession>A0ABN9LZB8</accession>
<dbReference type="InterPro" id="IPR009543">
    <property type="entry name" value="VPS13_VAB"/>
</dbReference>
<name>A0ABN9LZB8_9NEOB</name>